<feature type="transmembrane region" description="Helical" evidence="1">
    <location>
        <begin position="73"/>
        <end position="91"/>
    </location>
</feature>
<gene>
    <name evidence="2" type="ORF">K493DRAFT_320263</name>
</gene>
<comment type="caution">
    <text evidence="2">The sequence shown here is derived from an EMBL/GenBank/DDBJ whole genome shotgun (WGS) entry which is preliminary data.</text>
</comment>
<evidence type="ECO:0000313" key="2">
    <source>
        <dbReference type="EMBL" id="ORX83402.1"/>
    </source>
</evidence>
<dbReference type="InParanoid" id="A0A1Y1XCF4"/>
<dbReference type="EMBL" id="MCFE01000642">
    <property type="protein sequence ID" value="ORX83402.1"/>
    <property type="molecule type" value="Genomic_DNA"/>
</dbReference>
<dbReference type="Proteomes" id="UP000193498">
    <property type="component" value="Unassembled WGS sequence"/>
</dbReference>
<keyword evidence="1" id="KW-1133">Transmembrane helix</keyword>
<keyword evidence="1" id="KW-0812">Transmembrane</keyword>
<keyword evidence="1" id="KW-0472">Membrane</keyword>
<accession>A0A1Y1XCF4</accession>
<name>A0A1Y1XCF4_9FUNG</name>
<dbReference type="PROSITE" id="PS51257">
    <property type="entry name" value="PROKAR_LIPOPROTEIN"/>
    <property type="match status" value="1"/>
</dbReference>
<feature type="transmembrane region" description="Helical" evidence="1">
    <location>
        <begin position="98"/>
        <end position="121"/>
    </location>
</feature>
<keyword evidence="3" id="KW-1185">Reference proteome</keyword>
<reference evidence="2 3" key="1">
    <citation type="submission" date="2016-07" db="EMBL/GenBank/DDBJ databases">
        <title>Pervasive Adenine N6-methylation of Active Genes in Fungi.</title>
        <authorList>
            <consortium name="DOE Joint Genome Institute"/>
            <person name="Mondo S.J."/>
            <person name="Dannebaum R.O."/>
            <person name="Kuo R.C."/>
            <person name="Labutti K."/>
            <person name="Haridas S."/>
            <person name="Kuo A."/>
            <person name="Salamov A."/>
            <person name="Ahrendt S.R."/>
            <person name="Lipzen A."/>
            <person name="Sullivan W."/>
            <person name="Andreopoulos W.B."/>
            <person name="Clum A."/>
            <person name="Lindquist E."/>
            <person name="Daum C."/>
            <person name="Ramamoorthy G.K."/>
            <person name="Gryganskyi A."/>
            <person name="Culley D."/>
            <person name="Magnuson J.K."/>
            <person name="James T.Y."/>
            <person name="O'Malley M.A."/>
            <person name="Stajich J.E."/>
            <person name="Spatafora J.W."/>
            <person name="Visel A."/>
            <person name="Grigoriev I.V."/>
        </authorList>
    </citation>
    <scope>NUCLEOTIDE SEQUENCE [LARGE SCALE GENOMIC DNA]</scope>
    <source>
        <strain evidence="2 3">CBS 931.73</strain>
    </source>
</reference>
<dbReference type="AlphaFoldDB" id="A0A1Y1XCF4"/>
<proteinExistence type="predicted"/>
<sequence>MLRAFYKDVRLTEALSRLLLSPKFIGAALFLLGCFLYVVRDYSPNWRLEKRMGAQGKRETSVPEAIKASRKNFMLLPFVPLAFIYLVIRLVRGLFRICVYCSMDGFLWTLAKIPSLFSWYVTYLSRLPELVKRTSPQYWERYIITPSTAVLDYGLKISKSNTASYLAVEPYHRRAKGLWYFLCSAWQSIRLCFSTFDSSFARPLYRTCGVLVSHVFIWIAVHGSYLGKRTLQHVQVPALDLIYDLGELFHSARRIVGAAQDTSKPAIVGALSSSGSFFKRAYESNSKRVLNIVPTWDQCINSLLLPTVQCATHLYRRLIIATWICSIFLAGGLYKYLNRVSKSTVSWTWTEAIPKFQQAAASASALLHEIGCSLLSQASRTTKYFSNHILRRADSSIARARSIAVSASARLYRIVRDAISSCLVLLGSKRAQFWLPTRAKTTFVCKQVFSLAFQVCLNVKGIARSILSYAVRWGASVTLNARPLVVSVVQEVYRHALSWTSLALKYVGLTIRMTCRVARTSLEKLLPVVAEFIAKASSIVTLSWSALAQLIHESYHEIRPVVITWKQTIVYAADEVIQQVGRALTDEIKSKWD</sequence>
<protein>
    <submittedName>
        <fullName evidence="2">Uncharacterized protein</fullName>
    </submittedName>
</protein>
<evidence type="ECO:0000256" key="1">
    <source>
        <dbReference type="SAM" id="Phobius"/>
    </source>
</evidence>
<organism evidence="2 3">
    <name type="scientific">Basidiobolus meristosporus CBS 931.73</name>
    <dbReference type="NCBI Taxonomy" id="1314790"/>
    <lineage>
        <taxon>Eukaryota</taxon>
        <taxon>Fungi</taxon>
        <taxon>Fungi incertae sedis</taxon>
        <taxon>Zoopagomycota</taxon>
        <taxon>Entomophthoromycotina</taxon>
        <taxon>Basidiobolomycetes</taxon>
        <taxon>Basidiobolales</taxon>
        <taxon>Basidiobolaceae</taxon>
        <taxon>Basidiobolus</taxon>
    </lineage>
</organism>
<feature type="transmembrane region" description="Helical" evidence="1">
    <location>
        <begin position="20"/>
        <end position="39"/>
    </location>
</feature>
<evidence type="ECO:0000313" key="3">
    <source>
        <dbReference type="Proteomes" id="UP000193498"/>
    </source>
</evidence>